<reference evidence="15 16" key="2">
    <citation type="submission" date="2018-12" db="EMBL/GenBank/DDBJ databases">
        <title>Rhizobacter gummiphilus sp. nov., a rubber-degrading bacterium isolated from the soil of a botanical garden in Japan.</title>
        <authorList>
            <person name="Shunsuke S.S."/>
        </authorList>
    </citation>
    <scope>NUCLEOTIDE SEQUENCE [LARGE SCALE GENOMIC DNA]</scope>
    <source>
        <strain evidence="15 16">S-16</strain>
    </source>
</reference>
<dbReference type="CDD" id="cd06225">
    <property type="entry name" value="HAMP"/>
    <property type="match status" value="1"/>
</dbReference>
<dbReference type="InterPro" id="IPR003661">
    <property type="entry name" value="HisK_dim/P_dom"/>
</dbReference>
<comment type="caution">
    <text evidence="15">The sequence shown here is derived from an EMBL/GenBank/DDBJ whole genome shotgun (WGS) entry which is preliminary data.</text>
</comment>
<dbReference type="EC" id="2.7.13.3" evidence="3"/>
<dbReference type="CDD" id="cd00082">
    <property type="entry name" value="HisKA"/>
    <property type="match status" value="1"/>
</dbReference>
<evidence type="ECO:0000256" key="5">
    <source>
        <dbReference type="ARBA" id="ARBA00022679"/>
    </source>
</evidence>
<dbReference type="Pfam" id="PF02518">
    <property type="entry name" value="HATPase_c"/>
    <property type="match status" value="1"/>
</dbReference>
<proteinExistence type="predicted"/>
<keyword evidence="6 12" id="KW-0812">Transmembrane</keyword>
<feature type="region of interest" description="Disordered" evidence="11">
    <location>
        <begin position="141"/>
        <end position="162"/>
    </location>
</feature>
<dbReference type="PANTHER" id="PTHR45436">
    <property type="entry name" value="SENSOR HISTIDINE KINASE YKOH"/>
    <property type="match status" value="1"/>
</dbReference>
<gene>
    <name evidence="15" type="ORF">DZC73_20965</name>
</gene>
<comment type="catalytic activity">
    <reaction evidence="1">
        <text>ATP + protein L-histidine = ADP + protein N-phospho-L-histidine.</text>
        <dbReference type="EC" id="2.7.13.3"/>
    </reaction>
</comment>
<dbReference type="SMART" id="SM00388">
    <property type="entry name" value="HisKA"/>
    <property type="match status" value="1"/>
</dbReference>
<organism evidence="15 16">
    <name type="scientific">Piscinibacter terrae</name>
    <dbReference type="NCBI Taxonomy" id="2496871"/>
    <lineage>
        <taxon>Bacteria</taxon>
        <taxon>Pseudomonadati</taxon>
        <taxon>Pseudomonadota</taxon>
        <taxon>Betaproteobacteria</taxon>
        <taxon>Burkholderiales</taxon>
        <taxon>Sphaerotilaceae</taxon>
        <taxon>Piscinibacter</taxon>
    </lineage>
</organism>
<dbReference type="InterPro" id="IPR050428">
    <property type="entry name" value="TCS_sensor_his_kinase"/>
</dbReference>
<dbReference type="AlphaFoldDB" id="A0A3N7HKZ5"/>
<feature type="domain" description="HAMP" evidence="14">
    <location>
        <begin position="231"/>
        <end position="284"/>
    </location>
</feature>
<feature type="domain" description="Histidine kinase" evidence="13">
    <location>
        <begin position="292"/>
        <end position="504"/>
    </location>
</feature>
<sequence length="504" mass="54757">MRSSPQAMPAMRPSKRCAAWATASATPGEHAMSFRVRLFGITALIVALVLALVMGLSWSGVLRHEVQRLDERLCMEARRLVSLPPMAPHASLESDVADKLHLASARQLMMAVDRDDGGVGLRSSGWDDSLQLRRLEWMRKPSAAGAAPPPPPDGNGAPPPPPVVSCSFASFSARHSQWRAARADLAPATAIIAADLEATEADLRDALRGLLVWAVPMALAITGLGAWLLSGIAMRPVNRLRDAMTQVTQKALDQRLDDKGEDREFKDMITAFNTMLARLEASFHQASRFSADAAHELKTPLTILQGRIEQALHQSGGEAVELHLAQMLDEVRRLAAITRKLLLLSQADAGKVPLHVTRVDLSQMLETMMADAHMLAPDKLLSSDVPAGIVAPVDEQLVQQLFNNLVSNALRYSPPGGRIHVKATDSPSGTQITFTNSSRPISDADRQRFFDRFYRGDASHSREVEGSGLGLSLAREIARAHGGDLTLEPGAADEVRMRVWLPRA</sequence>
<dbReference type="InterPro" id="IPR005467">
    <property type="entry name" value="His_kinase_dom"/>
</dbReference>
<evidence type="ECO:0000256" key="7">
    <source>
        <dbReference type="ARBA" id="ARBA00022777"/>
    </source>
</evidence>
<dbReference type="EMBL" id="QUSW01000006">
    <property type="protein sequence ID" value="RQP22770.1"/>
    <property type="molecule type" value="Genomic_DNA"/>
</dbReference>
<dbReference type="Pfam" id="PF00512">
    <property type="entry name" value="HisKA"/>
    <property type="match status" value="1"/>
</dbReference>
<evidence type="ECO:0000259" key="13">
    <source>
        <dbReference type="PROSITE" id="PS50109"/>
    </source>
</evidence>
<evidence type="ECO:0000313" key="15">
    <source>
        <dbReference type="EMBL" id="RQP22770.1"/>
    </source>
</evidence>
<dbReference type="Pfam" id="PF00672">
    <property type="entry name" value="HAMP"/>
    <property type="match status" value="1"/>
</dbReference>
<dbReference type="CDD" id="cd00075">
    <property type="entry name" value="HATPase"/>
    <property type="match status" value="1"/>
</dbReference>
<evidence type="ECO:0000256" key="8">
    <source>
        <dbReference type="ARBA" id="ARBA00022989"/>
    </source>
</evidence>
<keyword evidence="8 12" id="KW-1133">Transmembrane helix</keyword>
<keyword evidence="10 12" id="KW-0472">Membrane</keyword>
<evidence type="ECO:0000256" key="9">
    <source>
        <dbReference type="ARBA" id="ARBA00023012"/>
    </source>
</evidence>
<dbReference type="GO" id="GO:0005886">
    <property type="term" value="C:plasma membrane"/>
    <property type="evidence" value="ECO:0007669"/>
    <property type="project" value="TreeGrafter"/>
</dbReference>
<dbReference type="InterPro" id="IPR036890">
    <property type="entry name" value="HATPase_C_sf"/>
</dbReference>
<keyword evidence="4" id="KW-0597">Phosphoprotein</keyword>
<accession>A0A3N7HKZ5</accession>
<comment type="subcellular location">
    <subcellularLocation>
        <location evidence="2">Membrane</location>
    </subcellularLocation>
</comment>
<dbReference type="SMART" id="SM00304">
    <property type="entry name" value="HAMP"/>
    <property type="match status" value="1"/>
</dbReference>
<dbReference type="Gene3D" id="6.10.340.10">
    <property type="match status" value="1"/>
</dbReference>
<evidence type="ECO:0000313" key="16">
    <source>
        <dbReference type="Proteomes" id="UP000267464"/>
    </source>
</evidence>
<dbReference type="PROSITE" id="PS50109">
    <property type="entry name" value="HIS_KIN"/>
    <property type="match status" value="1"/>
</dbReference>
<feature type="transmembrane region" description="Helical" evidence="12">
    <location>
        <begin position="210"/>
        <end position="229"/>
    </location>
</feature>
<feature type="transmembrane region" description="Helical" evidence="12">
    <location>
        <begin position="41"/>
        <end position="62"/>
    </location>
</feature>
<protein>
    <recommendedName>
        <fullName evidence="3">histidine kinase</fullName>
        <ecNumber evidence="3">2.7.13.3</ecNumber>
    </recommendedName>
</protein>
<evidence type="ECO:0000256" key="2">
    <source>
        <dbReference type="ARBA" id="ARBA00004370"/>
    </source>
</evidence>
<feature type="compositionally biased region" description="Pro residues" evidence="11">
    <location>
        <begin position="147"/>
        <end position="162"/>
    </location>
</feature>
<evidence type="ECO:0000256" key="10">
    <source>
        <dbReference type="ARBA" id="ARBA00023136"/>
    </source>
</evidence>
<reference evidence="15 16" key="1">
    <citation type="submission" date="2018-08" db="EMBL/GenBank/DDBJ databases">
        <authorList>
            <person name="Khan S.A."/>
            <person name="Jeon C.O."/>
            <person name="Chun B.H."/>
            <person name="Jeong S.E."/>
        </authorList>
    </citation>
    <scope>NUCLEOTIDE SEQUENCE [LARGE SCALE GENOMIC DNA]</scope>
    <source>
        <strain evidence="15 16">S-16</strain>
    </source>
</reference>
<dbReference type="PRINTS" id="PR00344">
    <property type="entry name" value="BCTRLSENSOR"/>
</dbReference>
<dbReference type="SUPFAM" id="SSF158472">
    <property type="entry name" value="HAMP domain-like"/>
    <property type="match status" value="1"/>
</dbReference>
<dbReference type="Gene3D" id="3.30.565.10">
    <property type="entry name" value="Histidine kinase-like ATPase, C-terminal domain"/>
    <property type="match status" value="1"/>
</dbReference>
<dbReference type="GO" id="GO:0000155">
    <property type="term" value="F:phosphorelay sensor kinase activity"/>
    <property type="evidence" value="ECO:0007669"/>
    <property type="project" value="InterPro"/>
</dbReference>
<dbReference type="SMART" id="SM00387">
    <property type="entry name" value="HATPase_c"/>
    <property type="match status" value="1"/>
</dbReference>
<evidence type="ECO:0000259" key="14">
    <source>
        <dbReference type="PROSITE" id="PS50885"/>
    </source>
</evidence>
<evidence type="ECO:0000256" key="3">
    <source>
        <dbReference type="ARBA" id="ARBA00012438"/>
    </source>
</evidence>
<keyword evidence="5" id="KW-0808">Transferase</keyword>
<evidence type="ECO:0000256" key="1">
    <source>
        <dbReference type="ARBA" id="ARBA00000085"/>
    </source>
</evidence>
<keyword evidence="9" id="KW-0902">Two-component regulatory system</keyword>
<dbReference type="InterPro" id="IPR004358">
    <property type="entry name" value="Sig_transdc_His_kin-like_C"/>
</dbReference>
<name>A0A3N7HKZ5_9BURK</name>
<evidence type="ECO:0000256" key="11">
    <source>
        <dbReference type="SAM" id="MobiDB-lite"/>
    </source>
</evidence>
<evidence type="ECO:0000256" key="12">
    <source>
        <dbReference type="SAM" id="Phobius"/>
    </source>
</evidence>
<dbReference type="PROSITE" id="PS50885">
    <property type="entry name" value="HAMP"/>
    <property type="match status" value="1"/>
</dbReference>
<dbReference type="Proteomes" id="UP000267464">
    <property type="component" value="Unassembled WGS sequence"/>
</dbReference>
<evidence type="ECO:0000256" key="6">
    <source>
        <dbReference type="ARBA" id="ARBA00022692"/>
    </source>
</evidence>
<dbReference type="InterPro" id="IPR003594">
    <property type="entry name" value="HATPase_dom"/>
</dbReference>
<dbReference type="InterPro" id="IPR036097">
    <property type="entry name" value="HisK_dim/P_sf"/>
</dbReference>
<dbReference type="SUPFAM" id="SSF47384">
    <property type="entry name" value="Homodimeric domain of signal transducing histidine kinase"/>
    <property type="match status" value="1"/>
</dbReference>
<dbReference type="SUPFAM" id="SSF55874">
    <property type="entry name" value="ATPase domain of HSP90 chaperone/DNA topoisomerase II/histidine kinase"/>
    <property type="match status" value="1"/>
</dbReference>
<dbReference type="PANTHER" id="PTHR45436:SF16">
    <property type="entry name" value="HISTIDINE KINASE"/>
    <property type="match status" value="1"/>
</dbReference>
<dbReference type="InterPro" id="IPR003660">
    <property type="entry name" value="HAMP_dom"/>
</dbReference>
<keyword evidence="16" id="KW-1185">Reference proteome</keyword>
<keyword evidence="7" id="KW-0418">Kinase</keyword>
<evidence type="ECO:0000256" key="4">
    <source>
        <dbReference type="ARBA" id="ARBA00022553"/>
    </source>
</evidence>
<dbReference type="Gene3D" id="1.10.287.130">
    <property type="match status" value="1"/>
</dbReference>